<comment type="similarity">
    <text evidence="1">Belongs to the ABC transporter superfamily. Ycf16 family.</text>
</comment>
<dbReference type="InterPro" id="IPR027417">
    <property type="entry name" value="P-loop_NTPase"/>
</dbReference>
<evidence type="ECO:0000313" key="5">
    <source>
        <dbReference type="EMBL" id="KUK77832.1"/>
    </source>
</evidence>
<dbReference type="GO" id="GO:0005524">
    <property type="term" value="F:ATP binding"/>
    <property type="evidence" value="ECO:0007669"/>
    <property type="project" value="UniProtKB-KW"/>
</dbReference>
<evidence type="ECO:0000256" key="3">
    <source>
        <dbReference type="ARBA" id="ARBA00022840"/>
    </source>
</evidence>
<dbReference type="Gene3D" id="3.40.50.300">
    <property type="entry name" value="P-loop containing nucleotide triphosphate hydrolases"/>
    <property type="match status" value="1"/>
</dbReference>
<dbReference type="PROSITE" id="PS50893">
    <property type="entry name" value="ABC_TRANSPORTER_2"/>
    <property type="match status" value="1"/>
</dbReference>
<dbReference type="Proteomes" id="UP000053904">
    <property type="component" value="Unassembled WGS sequence"/>
</dbReference>
<evidence type="ECO:0000256" key="2">
    <source>
        <dbReference type="ARBA" id="ARBA00022741"/>
    </source>
</evidence>
<dbReference type="PANTHER" id="PTHR43204:SF1">
    <property type="entry name" value="ABC TRANSPORTER I FAMILY MEMBER 6, CHLOROPLASTIC"/>
    <property type="match status" value="1"/>
</dbReference>
<evidence type="ECO:0000256" key="1">
    <source>
        <dbReference type="ARBA" id="ARBA00006216"/>
    </source>
</evidence>
<dbReference type="InterPro" id="IPR003439">
    <property type="entry name" value="ABC_transporter-like_ATP-bd"/>
</dbReference>
<evidence type="ECO:0000313" key="6">
    <source>
        <dbReference type="Proteomes" id="UP000053904"/>
    </source>
</evidence>
<dbReference type="InterPro" id="IPR003593">
    <property type="entry name" value="AAA+_ATPase"/>
</dbReference>
<keyword evidence="2" id="KW-0547">Nucleotide-binding</keyword>
<dbReference type="SUPFAM" id="SSF52540">
    <property type="entry name" value="P-loop containing nucleoside triphosphate hydrolases"/>
    <property type="match status" value="1"/>
</dbReference>
<dbReference type="PANTHER" id="PTHR43204">
    <property type="entry name" value="ABC TRANSPORTER I FAMILY MEMBER 6, CHLOROPLASTIC"/>
    <property type="match status" value="1"/>
</dbReference>
<gene>
    <name evidence="5" type="ORF">XD93_0060</name>
</gene>
<dbReference type="GO" id="GO:0016887">
    <property type="term" value="F:ATP hydrolysis activity"/>
    <property type="evidence" value="ECO:0007669"/>
    <property type="project" value="InterPro"/>
</dbReference>
<evidence type="ECO:0000259" key="4">
    <source>
        <dbReference type="PROSITE" id="PS50893"/>
    </source>
</evidence>
<dbReference type="EMBL" id="LGGO01000003">
    <property type="protein sequence ID" value="KUK77832.1"/>
    <property type="molecule type" value="Genomic_DNA"/>
</dbReference>
<proteinExistence type="inferred from homology"/>
<name>A0A117M0L5_9BACT</name>
<protein>
    <submittedName>
        <fullName evidence="5">ABC transporter related protein</fullName>
    </submittedName>
</protein>
<organism evidence="5 6">
    <name type="scientific">candidate division WS6 bacterium 34_10</name>
    <dbReference type="NCBI Taxonomy" id="1641389"/>
    <lineage>
        <taxon>Bacteria</taxon>
        <taxon>Candidatus Dojkabacteria</taxon>
    </lineage>
</organism>
<feature type="domain" description="ABC transporter" evidence="4">
    <location>
        <begin position="2"/>
        <end position="230"/>
    </location>
</feature>
<dbReference type="SMART" id="SM00382">
    <property type="entry name" value="AAA"/>
    <property type="match status" value="1"/>
</dbReference>
<reference evidence="6" key="1">
    <citation type="journal article" date="2015" name="MBio">
        <title>Genome-Resolved Metagenomic Analysis Reveals Roles for Candidate Phyla and Other Microbial Community Members in Biogeochemical Transformations in Oil Reservoirs.</title>
        <authorList>
            <person name="Hu P."/>
            <person name="Tom L."/>
            <person name="Singh A."/>
            <person name="Thomas B.C."/>
            <person name="Baker B.J."/>
            <person name="Piceno Y.M."/>
            <person name="Andersen G.L."/>
            <person name="Banfield J.F."/>
        </authorList>
    </citation>
    <scope>NUCLEOTIDE SEQUENCE [LARGE SCALE GENOMIC DNA]</scope>
</reference>
<dbReference type="InterPro" id="IPR010230">
    <property type="entry name" value="FeS-cluster_ATPase_SufC"/>
</dbReference>
<dbReference type="Pfam" id="PF00005">
    <property type="entry name" value="ABC_tran"/>
    <property type="match status" value="1"/>
</dbReference>
<comment type="caution">
    <text evidence="5">The sequence shown here is derived from an EMBL/GenBank/DDBJ whole genome shotgun (WGS) entry which is preliminary data.</text>
</comment>
<accession>A0A117M0L5</accession>
<dbReference type="AlphaFoldDB" id="A0A117M0L5"/>
<keyword evidence="3" id="KW-0067">ATP-binding</keyword>
<sequence>MLSIKNLKVEADGEEILKDINLDIKDGEKVVLFGPNGSGKSTLFKVLMGLDGYKIKKGDIKVDGKSIKKLSIDQRVKAGLGYIAQKSVGIKGVTVEDLMEQYEFRYEDIKEDIDSLDIDKLLNRDINYTLSGGEIKRVELFTLSLLENIHTYLLDELDSGVDLENISKISEYLEKLGKEKSLVITTHTGAILKELDMDTAYVMLNGEIVCKGKPEKVWECINRQGYENCLNCEISEI</sequence>